<dbReference type="PANTHER" id="PTHR35869:SF1">
    <property type="entry name" value="OUTER-MEMBRANE LIPOPROTEIN CARRIER PROTEIN"/>
    <property type="match status" value="1"/>
</dbReference>
<dbReference type="Gene3D" id="2.50.20.10">
    <property type="entry name" value="Lipoprotein localisation LolA/LolB/LppX"/>
    <property type="match status" value="1"/>
</dbReference>
<dbReference type="STRING" id="1208919.CDSE_0810"/>
<accession>M1LSF8</accession>
<dbReference type="SUPFAM" id="SSF89392">
    <property type="entry name" value="Prokaryotic lipoproteins and lipoprotein localization factors"/>
    <property type="match status" value="1"/>
</dbReference>
<evidence type="ECO:0000313" key="3">
    <source>
        <dbReference type="Proteomes" id="UP000011547"/>
    </source>
</evidence>
<evidence type="ECO:0000313" key="2">
    <source>
        <dbReference type="EMBL" id="AGF47066.1"/>
    </source>
</evidence>
<dbReference type="AlphaFoldDB" id="M1LSF8"/>
<protein>
    <submittedName>
        <fullName evidence="2">Outer membrane lipoprotein carrier protein</fullName>
    </submittedName>
</protein>
<dbReference type="PATRIC" id="fig|1208919.3.peg.507"/>
<dbReference type="PANTHER" id="PTHR35869">
    <property type="entry name" value="OUTER-MEMBRANE LIPOPROTEIN CARRIER PROTEIN"/>
    <property type="match status" value="1"/>
</dbReference>
<proteinExistence type="predicted"/>
<evidence type="ECO:0000256" key="1">
    <source>
        <dbReference type="ARBA" id="ARBA00022729"/>
    </source>
</evidence>
<sequence length="182" mass="21417">MSIDNNSLVIDLYKNHKCIHGDFIQTTQYNDNSEFIQKGKFYIKRPNKIRLELFSGNDQIVVYDGECINQYDISLNQLIIKRIDGCYFSFIFLDHNLNKILKVNKYEERDNCVLVSADFLNFDMGFREINLVLLDTFIHRISMVDVFDRVISIDFLNVEFDGLLSDSFFELILPDDVEIINM</sequence>
<dbReference type="eggNOG" id="COG2834">
    <property type="taxonomic scope" value="Bacteria"/>
</dbReference>
<gene>
    <name evidence="2" type="ORF">CDSE_0810</name>
</gene>
<dbReference type="CDD" id="cd16325">
    <property type="entry name" value="LolA"/>
    <property type="match status" value="1"/>
</dbReference>
<reference evidence="2 3" key="1">
    <citation type="journal article" date="2013" name="Genome Biol. Evol.">
        <title>Genome evolution and phylogenomic analysis of candidatus kinetoplastibacterium, the betaproteobacterial endosymbionts of strigomonas and angomonas.</title>
        <authorList>
            <person name="Alves J.M."/>
            <person name="Serrano M.G."/>
            <person name="Maia da Silva F."/>
            <person name="Voegtly L.J."/>
            <person name="Matveyev A.V."/>
            <person name="Teixeira M.M."/>
            <person name="Camargo E.P."/>
            <person name="Buck G.A."/>
        </authorList>
    </citation>
    <scope>NUCLEOTIDE SEQUENCE [LARGE SCALE GENOMIC DNA]</scope>
    <source>
        <strain evidence="2 3">TCC079E</strain>
    </source>
</reference>
<keyword evidence="2" id="KW-0449">Lipoprotein</keyword>
<organism evidence="2 3">
    <name type="scientific">Candidatus Kinetoplastidibacterium desouzai TCC079E</name>
    <dbReference type="NCBI Taxonomy" id="1208919"/>
    <lineage>
        <taxon>Bacteria</taxon>
        <taxon>Pseudomonadati</taxon>
        <taxon>Pseudomonadota</taxon>
        <taxon>Betaproteobacteria</taxon>
        <taxon>Candidatus Kinetoplastidibacterium</taxon>
    </lineage>
</organism>
<keyword evidence="3" id="KW-1185">Reference proteome</keyword>
<dbReference type="KEGG" id="kde:CDSE_0810"/>
<dbReference type="EMBL" id="CP003803">
    <property type="protein sequence ID" value="AGF47066.1"/>
    <property type="molecule type" value="Genomic_DNA"/>
</dbReference>
<dbReference type="HOGENOM" id="CLU_1479491_0_0_4"/>
<dbReference type="InterPro" id="IPR029046">
    <property type="entry name" value="LolA/LolB/LppX"/>
</dbReference>
<name>M1LSF8_9PROT</name>
<keyword evidence="1" id="KW-0732">Signal</keyword>
<dbReference type="Proteomes" id="UP000011547">
    <property type="component" value="Chromosome"/>
</dbReference>
<dbReference type="InterPro" id="IPR004564">
    <property type="entry name" value="OM_lipoprot_carrier_LolA-like"/>
</dbReference>
<dbReference type="Pfam" id="PF03548">
    <property type="entry name" value="LolA"/>
    <property type="match status" value="1"/>
</dbReference>